<evidence type="ECO:0000256" key="5">
    <source>
        <dbReference type="ARBA" id="ARBA00023180"/>
    </source>
</evidence>
<keyword evidence="6" id="KW-0812">Transmembrane</keyword>
<protein>
    <recommendedName>
        <fullName evidence="9">MHC class I-like antigen recognition-like domain-containing protein</fullName>
    </recommendedName>
</protein>
<keyword evidence="4" id="KW-1015">Disulfide bond</keyword>
<dbReference type="OMA" id="SWQFSLD"/>
<dbReference type="GO" id="GO:0005615">
    <property type="term" value="C:extracellular space"/>
    <property type="evidence" value="ECO:0007669"/>
    <property type="project" value="TreeGrafter"/>
</dbReference>
<dbReference type="PANTHER" id="PTHR16675:SF268">
    <property type="entry name" value="UL16-BINDING PROTEIN 1"/>
    <property type="match status" value="1"/>
</dbReference>
<accession>A0A671FQ51</accession>
<reference evidence="7" key="4">
    <citation type="submission" date="2025-08" db="UniProtKB">
        <authorList>
            <consortium name="Ensembl"/>
        </authorList>
    </citation>
    <scope>IDENTIFICATION</scope>
</reference>
<keyword evidence="3 6" id="KW-0472">Membrane</keyword>
<dbReference type="GO" id="GO:0009897">
    <property type="term" value="C:external side of plasma membrane"/>
    <property type="evidence" value="ECO:0007669"/>
    <property type="project" value="TreeGrafter"/>
</dbReference>
<dbReference type="PANTHER" id="PTHR16675">
    <property type="entry name" value="MHC CLASS I-RELATED"/>
    <property type="match status" value="1"/>
</dbReference>
<keyword evidence="8" id="KW-1185">Reference proteome</keyword>
<dbReference type="GO" id="GO:0002476">
    <property type="term" value="P:antigen processing and presentation of endogenous peptide antigen via MHC class Ib"/>
    <property type="evidence" value="ECO:0007669"/>
    <property type="project" value="TreeGrafter"/>
</dbReference>
<evidence type="ECO:0000256" key="1">
    <source>
        <dbReference type="ARBA" id="ARBA00004370"/>
    </source>
</evidence>
<dbReference type="GO" id="GO:0001916">
    <property type="term" value="P:positive regulation of T cell mediated cytotoxicity"/>
    <property type="evidence" value="ECO:0007669"/>
    <property type="project" value="TreeGrafter"/>
</dbReference>
<reference evidence="7" key="5">
    <citation type="submission" date="2025-09" db="UniProtKB">
        <authorList>
            <consortium name="Ensembl"/>
        </authorList>
    </citation>
    <scope>IDENTIFICATION</scope>
</reference>
<keyword evidence="2" id="KW-0732">Signal</keyword>
<dbReference type="AlphaFoldDB" id="A0A671FQ51"/>
<dbReference type="GO" id="GO:0006955">
    <property type="term" value="P:immune response"/>
    <property type="evidence" value="ECO:0007669"/>
    <property type="project" value="TreeGrafter"/>
</dbReference>
<proteinExistence type="predicted"/>
<evidence type="ECO:0000313" key="8">
    <source>
        <dbReference type="Proteomes" id="UP000472240"/>
    </source>
</evidence>
<dbReference type="InParanoid" id="A0A671FQ51"/>
<keyword evidence="5" id="KW-0325">Glycoprotein</keyword>
<dbReference type="InterPro" id="IPR050208">
    <property type="entry name" value="MHC_class-I_related"/>
</dbReference>
<dbReference type="GeneTree" id="ENSGT01120000271825"/>
<dbReference type="InterPro" id="IPR011162">
    <property type="entry name" value="MHC_I/II-like_Ag-recog"/>
</dbReference>
<reference evidence="7 8" key="1">
    <citation type="journal article" date="2015" name="Annu Rev Anim Biosci">
        <title>The Genome 10K Project: a way forward.</title>
        <authorList>
            <person name="Koepfli K.P."/>
            <person name="Paten B."/>
            <person name="O'Brien S.J."/>
            <person name="Koepfli K.P."/>
            <person name="Paten B."/>
            <person name="Antunes A."/>
            <person name="Belov K."/>
            <person name="Bustamante C."/>
            <person name="Castoe T.A."/>
            <person name="Clawson H."/>
            <person name="Crawford A.J."/>
            <person name="Diekhans M."/>
            <person name="Distel D."/>
            <person name="Durbin R."/>
            <person name="Earl D."/>
            <person name="Fujita M.K."/>
            <person name="Gamble T."/>
            <person name="Georges A."/>
            <person name="Gemmell N."/>
            <person name="Gilbert M.T."/>
            <person name="Graves J.M."/>
            <person name="Green R.E."/>
            <person name="Hickey G."/>
            <person name="Jarvis E.D."/>
            <person name="Johnson W."/>
            <person name="Komissarov A."/>
            <person name="Korf I."/>
            <person name="Kuhn R."/>
            <person name="Larkin D.M."/>
            <person name="Lewin H."/>
            <person name="Lopez J.V."/>
            <person name="Ma J."/>
            <person name="Marques-Bonet T."/>
            <person name="Miller W."/>
            <person name="Murphy R."/>
            <person name="Pevzner P."/>
            <person name="Shapiro B."/>
            <person name="Steiner C."/>
            <person name="Tamazian G."/>
            <person name="Venkatesh B."/>
            <person name="Wang J."/>
            <person name="Wayne R."/>
            <person name="Wiley E."/>
            <person name="Yang H."/>
            <person name="Zhang G."/>
            <person name="Haussler D."/>
            <person name="Ryder O."/>
            <person name="O'Brien S.J."/>
        </authorList>
    </citation>
    <scope>NUCLEOTIDE SEQUENCE</scope>
</reference>
<reference evidence="7 8" key="2">
    <citation type="journal article" date="2018" name="Annu Rev Anim Biosci">
        <title>Bat Biology, Genomes, and the Bat1K Project: To Generate Chromosome-Level Genomes for All Living Bat Species.</title>
        <authorList>
            <person name="Teeling E.C."/>
            <person name="Vernes S.C."/>
            <person name="Davalos L.M."/>
            <person name="Ray D.A."/>
            <person name="Gilbert M.T.P."/>
            <person name="Myers E."/>
        </authorList>
    </citation>
    <scope>NUCLEOTIDE SEQUENCE</scope>
</reference>
<organism evidence="7 8">
    <name type="scientific">Rhinolophus ferrumequinum</name>
    <name type="common">Greater horseshoe bat</name>
    <dbReference type="NCBI Taxonomy" id="59479"/>
    <lineage>
        <taxon>Eukaryota</taxon>
        <taxon>Metazoa</taxon>
        <taxon>Chordata</taxon>
        <taxon>Craniata</taxon>
        <taxon>Vertebrata</taxon>
        <taxon>Euteleostomi</taxon>
        <taxon>Mammalia</taxon>
        <taxon>Eutheria</taxon>
        <taxon>Laurasiatheria</taxon>
        <taxon>Chiroptera</taxon>
        <taxon>Yinpterochiroptera</taxon>
        <taxon>Rhinolophoidea</taxon>
        <taxon>Rhinolophidae</taxon>
        <taxon>Rhinolophinae</taxon>
        <taxon>Rhinolophus</taxon>
    </lineage>
</organism>
<dbReference type="GO" id="GO:0002486">
    <property type="term" value="P:antigen processing and presentation of endogenous peptide antigen via MHC class I via ER pathway, TAP-independent"/>
    <property type="evidence" value="ECO:0007669"/>
    <property type="project" value="TreeGrafter"/>
</dbReference>
<evidence type="ECO:0000256" key="4">
    <source>
        <dbReference type="ARBA" id="ARBA00023157"/>
    </source>
</evidence>
<evidence type="ECO:0000256" key="2">
    <source>
        <dbReference type="ARBA" id="ARBA00022729"/>
    </source>
</evidence>
<evidence type="ECO:0000256" key="3">
    <source>
        <dbReference type="ARBA" id="ARBA00023136"/>
    </source>
</evidence>
<dbReference type="Gene3D" id="3.30.500.10">
    <property type="entry name" value="MHC class I-like antigen recognition-like"/>
    <property type="match status" value="1"/>
</dbReference>
<comment type="subcellular location">
    <subcellularLocation>
        <location evidence="1">Membrane</location>
    </subcellularLocation>
</comment>
<dbReference type="FunFam" id="3.30.500.10:FF:000004">
    <property type="entry name" value="Retinoic acid early-inducible protein 1-beta"/>
    <property type="match status" value="1"/>
</dbReference>
<reference evidence="8" key="3">
    <citation type="submission" date="2018-12" db="EMBL/GenBank/DDBJ databases">
        <title>G10K-VGP greater horseshoe bat female genome, primary haplotype.</title>
        <authorList>
            <person name="Teeling E."/>
            <person name="Myers G."/>
            <person name="Vernes S."/>
            <person name="Pippel M."/>
            <person name="Winkler S."/>
            <person name="Fedrigo O."/>
            <person name="Rhie A."/>
            <person name="Koren S."/>
            <person name="Phillippy A."/>
            <person name="Lewin H."/>
            <person name="Damas J."/>
            <person name="Howe K."/>
            <person name="Mountcastle J."/>
            <person name="Jarvis E.D."/>
        </authorList>
    </citation>
    <scope>NUCLEOTIDE SEQUENCE [LARGE SCALE GENOMIC DNA]</scope>
</reference>
<keyword evidence="6" id="KW-1133">Transmembrane helix</keyword>
<name>A0A671FQ51_RHIFE</name>
<feature type="transmembrane region" description="Helical" evidence="6">
    <location>
        <begin position="240"/>
        <end position="259"/>
    </location>
</feature>
<dbReference type="InterPro" id="IPR037055">
    <property type="entry name" value="MHC_I-like_Ag-recog_sf"/>
</dbReference>
<evidence type="ECO:0000256" key="6">
    <source>
        <dbReference type="SAM" id="Phobius"/>
    </source>
</evidence>
<evidence type="ECO:0008006" key="9">
    <source>
        <dbReference type="Google" id="ProtNLM"/>
    </source>
</evidence>
<dbReference type="Proteomes" id="UP000472240">
    <property type="component" value="Chromosome 3"/>
</dbReference>
<dbReference type="SUPFAM" id="SSF54452">
    <property type="entry name" value="MHC antigen-recognition domain"/>
    <property type="match status" value="1"/>
</dbReference>
<sequence>NPCSASPMLYGSFSSNPNHHLCFSFTDAPSLCYRFTITPNRQPWCEVQGQVNGNTFLIYTCSSEMAEPIGPLGMKVNATDAWKTQTETLKDLTEELKKALPDIKPEIITTIGKICEEQRLMSFSWWAADFFSLQGRFMCPWEANGSISGSWEFGFDGQRFLCFDLENRKYTVDHPGGEQMKEKWECDKDLTMTFTSIPVSVCKEWRDEFLVYWKEELPTTAPPTVVPATTQSKTTTTSCILSVVVLPCFITVGILRCFIYN</sequence>
<evidence type="ECO:0000313" key="7">
    <source>
        <dbReference type="Ensembl" id="ENSRFEP00010024558.1"/>
    </source>
</evidence>
<dbReference type="Ensembl" id="ENSRFET00010026692.1">
    <property type="protein sequence ID" value="ENSRFEP00010024558.1"/>
    <property type="gene ID" value="ENSRFEG00010016156.1"/>
</dbReference>